<dbReference type="HOGENOM" id="CLU_1532841_0_0_1"/>
<accession>B0DMT0</accession>
<dbReference type="KEGG" id="lbc:LACBIDRAFT_330955"/>
<gene>
    <name evidence="1" type="ORF">LACBIDRAFT_330955</name>
</gene>
<dbReference type="InParanoid" id="B0DMT0"/>
<evidence type="ECO:0000313" key="2">
    <source>
        <dbReference type="Proteomes" id="UP000001194"/>
    </source>
</evidence>
<protein>
    <submittedName>
        <fullName evidence="1">Predicted protein</fullName>
    </submittedName>
</protein>
<name>B0DMT0_LACBS</name>
<dbReference type="RefSeq" id="XP_001885279.1">
    <property type="nucleotide sequence ID" value="XM_001885244.1"/>
</dbReference>
<dbReference type="Proteomes" id="UP000001194">
    <property type="component" value="Unassembled WGS sequence"/>
</dbReference>
<evidence type="ECO:0000313" key="1">
    <source>
        <dbReference type="EMBL" id="EDR04024.1"/>
    </source>
</evidence>
<organism evidence="2">
    <name type="scientific">Laccaria bicolor (strain S238N-H82 / ATCC MYA-4686)</name>
    <name type="common">Bicoloured deceiver</name>
    <name type="synonym">Laccaria laccata var. bicolor</name>
    <dbReference type="NCBI Taxonomy" id="486041"/>
    <lineage>
        <taxon>Eukaryota</taxon>
        <taxon>Fungi</taxon>
        <taxon>Dikarya</taxon>
        <taxon>Basidiomycota</taxon>
        <taxon>Agaricomycotina</taxon>
        <taxon>Agaricomycetes</taxon>
        <taxon>Agaricomycetidae</taxon>
        <taxon>Agaricales</taxon>
        <taxon>Agaricineae</taxon>
        <taxon>Hydnangiaceae</taxon>
        <taxon>Laccaria</taxon>
    </lineage>
</organism>
<dbReference type="EMBL" id="DS547120">
    <property type="protein sequence ID" value="EDR04024.1"/>
    <property type="molecule type" value="Genomic_DNA"/>
</dbReference>
<dbReference type="GeneID" id="6080921"/>
<proteinExistence type="predicted"/>
<sequence length="175" mass="19382">MLIVFVTVVHPSRERCTLWKEKYFAAFSTSTNGAGPNERNFVRTRSPRMKSGMPFVATALQMDTYPEMGDAVCLFRWLFHALRALNLLGSACLNSGSKRPCINVLVIPTPKLTLPNKQLLCGAVTRMQALNPVVLAVILMPHITKLFSMITKLPSRTVFCPPFSVSYLTGFGSSI</sequence>
<keyword evidence="2" id="KW-1185">Reference proteome</keyword>
<reference evidence="1 2" key="1">
    <citation type="journal article" date="2008" name="Nature">
        <title>The genome of Laccaria bicolor provides insights into mycorrhizal symbiosis.</title>
        <authorList>
            <person name="Martin F."/>
            <person name="Aerts A."/>
            <person name="Ahren D."/>
            <person name="Brun A."/>
            <person name="Danchin E.G.J."/>
            <person name="Duchaussoy F."/>
            <person name="Gibon J."/>
            <person name="Kohler A."/>
            <person name="Lindquist E."/>
            <person name="Pereda V."/>
            <person name="Salamov A."/>
            <person name="Shapiro H.J."/>
            <person name="Wuyts J."/>
            <person name="Blaudez D."/>
            <person name="Buee M."/>
            <person name="Brokstein P."/>
            <person name="Canbaeck B."/>
            <person name="Cohen D."/>
            <person name="Courty P.E."/>
            <person name="Coutinho P.M."/>
            <person name="Delaruelle C."/>
            <person name="Detter J.C."/>
            <person name="Deveau A."/>
            <person name="DiFazio S."/>
            <person name="Duplessis S."/>
            <person name="Fraissinet-Tachet L."/>
            <person name="Lucic E."/>
            <person name="Frey-Klett P."/>
            <person name="Fourrey C."/>
            <person name="Feussner I."/>
            <person name="Gay G."/>
            <person name="Grimwood J."/>
            <person name="Hoegger P.J."/>
            <person name="Jain P."/>
            <person name="Kilaru S."/>
            <person name="Labbe J."/>
            <person name="Lin Y.C."/>
            <person name="Legue V."/>
            <person name="Le Tacon F."/>
            <person name="Marmeisse R."/>
            <person name="Melayah D."/>
            <person name="Montanini B."/>
            <person name="Muratet M."/>
            <person name="Nehls U."/>
            <person name="Niculita-Hirzel H."/>
            <person name="Oudot-Le Secq M.P."/>
            <person name="Peter M."/>
            <person name="Quesneville H."/>
            <person name="Rajashekar B."/>
            <person name="Reich M."/>
            <person name="Rouhier N."/>
            <person name="Schmutz J."/>
            <person name="Yin T."/>
            <person name="Chalot M."/>
            <person name="Henrissat B."/>
            <person name="Kuees U."/>
            <person name="Lucas S."/>
            <person name="Van de Peer Y."/>
            <person name="Podila G.K."/>
            <person name="Polle A."/>
            <person name="Pukkila P.J."/>
            <person name="Richardson P.M."/>
            <person name="Rouze P."/>
            <person name="Sanders I.R."/>
            <person name="Stajich J.E."/>
            <person name="Tunlid A."/>
            <person name="Tuskan G."/>
            <person name="Grigoriev I.V."/>
        </authorList>
    </citation>
    <scope>NUCLEOTIDE SEQUENCE [LARGE SCALE GENOMIC DNA]</scope>
    <source>
        <strain evidence="2">S238N-H82 / ATCC MYA-4686</strain>
    </source>
</reference>
<dbReference type="AlphaFoldDB" id="B0DMT0"/>